<dbReference type="InterPro" id="IPR019286">
    <property type="entry name" value="DUF2339_TM"/>
</dbReference>
<comment type="caution">
    <text evidence="2">The sequence shown here is derived from an EMBL/GenBank/DDBJ whole genome shotgun (WGS) entry which is preliminary data.</text>
</comment>
<feature type="transmembrane region" description="Helical" evidence="1">
    <location>
        <begin position="459"/>
        <end position="483"/>
    </location>
</feature>
<feature type="transmembrane region" description="Helical" evidence="1">
    <location>
        <begin position="396"/>
        <end position="412"/>
    </location>
</feature>
<feature type="transmembrane region" description="Helical" evidence="1">
    <location>
        <begin position="75"/>
        <end position="95"/>
    </location>
</feature>
<dbReference type="EMBL" id="LCOK01000035">
    <property type="protein sequence ID" value="KKU76031.1"/>
    <property type="molecule type" value="Genomic_DNA"/>
</dbReference>
<evidence type="ECO:0008006" key="4">
    <source>
        <dbReference type="Google" id="ProtNLM"/>
    </source>
</evidence>
<evidence type="ECO:0000313" key="3">
    <source>
        <dbReference type="Proteomes" id="UP000034682"/>
    </source>
</evidence>
<feature type="transmembrane region" description="Helical" evidence="1">
    <location>
        <begin position="370"/>
        <end position="389"/>
    </location>
</feature>
<evidence type="ECO:0000313" key="2">
    <source>
        <dbReference type="EMBL" id="KKU76031.1"/>
    </source>
</evidence>
<feature type="transmembrane region" description="Helical" evidence="1">
    <location>
        <begin position="346"/>
        <end position="364"/>
    </location>
</feature>
<name>A0A0G1T2I0_9BACT</name>
<dbReference type="PANTHER" id="PTHR38434:SF1">
    <property type="entry name" value="BLL2549 PROTEIN"/>
    <property type="match status" value="1"/>
</dbReference>
<dbReference type="AlphaFoldDB" id="A0A0G1T2I0"/>
<evidence type="ECO:0000256" key="1">
    <source>
        <dbReference type="SAM" id="Phobius"/>
    </source>
</evidence>
<feature type="transmembrane region" description="Helical" evidence="1">
    <location>
        <begin position="208"/>
        <end position="225"/>
    </location>
</feature>
<feature type="transmembrane region" description="Helical" evidence="1">
    <location>
        <begin position="424"/>
        <end position="447"/>
    </location>
</feature>
<gene>
    <name evidence="2" type="ORF">UY02_C0035G0006</name>
</gene>
<reference evidence="2 3" key="1">
    <citation type="journal article" date="2015" name="Nature">
        <title>rRNA introns, odd ribosomes, and small enigmatic genomes across a large radiation of phyla.</title>
        <authorList>
            <person name="Brown C.T."/>
            <person name="Hug L.A."/>
            <person name="Thomas B.C."/>
            <person name="Sharon I."/>
            <person name="Castelle C.J."/>
            <person name="Singh A."/>
            <person name="Wilkins M.J."/>
            <person name="Williams K.H."/>
            <person name="Banfield J.F."/>
        </authorList>
    </citation>
    <scope>NUCLEOTIDE SEQUENCE [LARGE SCALE GENOMIC DNA]</scope>
</reference>
<keyword evidence="1" id="KW-0472">Membrane</keyword>
<feature type="transmembrane region" description="Helical" evidence="1">
    <location>
        <begin position="292"/>
        <end position="310"/>
    </location>
</feature>
<feature type="transmembrane region" description="Helical" evidence="1">
    <location>
        <begin position="131"/>
        <end position="154"/>
    </location>
</feature>
<feature type="transmembrane region" description="Helical" evidence="1">
    <location>
        <begin position="160"/>
        <end position="178"/>
    </location>
</feature>
<keyword evidence="1" id="KW-0812">Transmembrane</keyword>
<feature type="transmembrane region" description="Helical" evidence="1">
    <location>
        <begin position="232"/>
        <end position="251"/>
    </location>
</feature>
<feature type="transmembrane region" description="Helical" evidence="1">
    <location>
        <begin position="519"/>
        <end position="539"/>
    </location>
</feature>
<dbReference type="Pfam" id="PF10101">
    <property type="entry name" value="DUF2339"/>
    <property type="match status" value="1"/>
</dbReference>
<dbReference type="PANTHER" id="PTHR38434">
    <property type="entry name" value="BLL2549 PROTEIN"/>
    <property type="match status" value="1"/>
</dbReference>
<organism evidence="2 3">
    <name type="scientific">Candidatus Giovannonibacteria bacterium GW2011_GWB1_47_6b</name>
    <dbReference type="NCBI Taxonomy" id="1618655"/>
    <lineage>
        <taxon>Bacteria</taxon>
        <taxon>Candidatus Giovannoniibacteriota</taxon>
    </lineage>
</organism>
<feature type="transmembrane region" description="Helical" evidence="1">
    <location>
        <begin position="107"/>
        <end position="124"/>
    </location>
</feature>
<sequence>MSEEIQDIKQRLERIEKALGIVEAEKPYLFERIPAPPTATGEIPPPPPPTAGSEVKSTFFSRGAEDFESYIGQRWLAVVGIVAVIIGASFFLKYAFDNNLIGETGRVILGLLGGLVFVGLGEYFSKKYEKYSWVLSGGGIALFYLSIFAAFAYYDLIAQLPAFAFMIVVTVFGGGLAIRYSAFPLAVVAVTGGFLTPFLLSTPVDNQIGLFTYLAILNFGILLIATFRNWRALNLIGLIGTFISFGSWFGFHYNDSKLFLTELYLIVFFAEYLFATILGNLFSEAESRADDLGLLTLNAAWFYGWSYGLLRADYEPYLGVFTALMAALYIFLAYIALTAKAKDRSLGLFLGAIALIFLTLVFPVQFSDHWITIAWAVEAVILTFVGFSLGREEIRYGALFVLAIALMRLFALDTNIRSIVDHTILFNVRVMTYVVVIASAVVMQGLYMRGTPSSGEKNAVVALGALWNILLLAILSLEVSAFFEKKIALLREAAVSKGENWYNVYDTGEYRRLLNQGNVSLSVLWALYASLALVVGMIRKSKSARWGALILFGITLVKVFFVDLASLPTVYRFISFMVLGVLLLAGSYLYYRNQKRLSS</sequence>
<feature type="transmembrane region" description="Helical" evidence="1">
    <location>
        <begin position="263"/>
        <end position="283"/>
    </location>
</feature>
<accession>A0A0G1T2I0</accession>
<dbReference type="Proteomes" id="UP000034682">
    <property type="component" value="Unassembled WGS sequence"/>
</dbReference>
<feature type="transmembrane region" description="Helical" evidence="1">
    <location>
        <begin position="185"/>
        <end position="202"/>
    </location>
</feature>
<proteinExistence type="predicted"/>
<protein>
    <recommendedName>
        <fullName evidence="4">DUF2339 domain-containing protein</fullName>
    </recommendedName>
</protein>
<feature type="transmembrane region" description="Helical" evidence="1">
    <location>
        <begin position="316"/>
        <end position="337"/>
    </location>
</feature>
<feature type="transmembrane region" description="Helical" evidence="1">
    <location>
        <begin position="573"/>
        <end position="591"/>
    </location>
</feature>
<feature type="transmembrane region" description="Helical" evidence="1">
    <location>
        <begin position="546"/>
        <end position="567"/>
    </location>
</feature>
<keyword evidence="1" id="KW-1133">Transmembrane helix</keyword>